<feature type="compositionally biased region" description="Low complexity" evidence="7">
    <location>
        <begin position="275"/>
        <end position="287"/>
    </location>
</feature>
<evidence type="ECO:0000256" key="2">
    <source>
        <dbReference type="ARBA" id="ARBA00022475"/>
    </source>
</evidence>
<comment type="subcellular location">
    <subcellularLocation>
        <location evidence="1">Cell membrane</location>
        <topology evidence="1">Multi-pass membrane protein</topology>
    </subcellularLocation>
    <subcellularLocation>
        <location evidence="6">Membrane</location>
        <topology evidence="6">Multi-pass membrane protein</topology>
    </subcellularLocation>
</comment>
<dbReference type="GO" id="GO:0005886">
    <property type="term" value="C:plasma membrane"/>
    <property type="evidence" value="ECO:0007669"/>
    <property type="project" value="UniProtKB-SubCell"/>
</dbReference>
<dbReference type="Pfam" id="PF01618">
    <property type="entry name" value="MotA_ExbB"/>
    <property type="match status" value="1"/>
</dbReference>
<keyword evidence="11" id="KW-1185">Reference proteome</keyword>
<feature type="domain" description="MotA/TolQ/ExbB proton channel" evidence="9">
    <location>
        <begin position="104"/>
        <end position="215"/>
    </location>
</feature>
<feature type="transmembrane region" description="Helical" evidence="8">
    <location>
        <begin position="148"/>
        <end position="168"/>
    </location>
</feature>
<dbReference type="PANTHER" id="PTHR30433">
    <property type="entry name" value="CHEMOTAXIS PROTEIN MOTA"/>
    <property type="match status" value="1"/>
</dbReference>
<reference evidence="10 11" key="1">
    <citation type="journal article" date="2018" name="Sci. Adv.">
        <title>Multi-heme cytochromes provide a pathway for survival in energy-limited environments.</title>
        <authorList>
            <person name="Deng X."/>
            <person name="Dohmae N."/>
            <person name="Nealson K.H."/>
            <person name="Hashimoto K."/>
            <person name="Okamoto A."/>
        </authorList>
    </citation>
    <scope>NUCLEOTIDE SEQUENCE [LARGE SCALE GENOMIC DNA]</scope>
    <source>
        <strain evidence="10 11">IS5</strain>
    </source>
</reference>
<dbReference type="OrthoDB" id="9806929at2"/>
<feature type="transmembrane region" description="Helical" evidence="8">
    <location>
        <begin position="180"/>
        <end position="202"/>
    </location>
</feature>
<organism evidence="10 11">
    <name type="scientific">Desulfovibrio ferrophilus</name>
    <dbReference type="NCBI Taxonomy" id="241368"/>
    <lineage>
        <taxon>Bacteria</taxon>
        <taxon>Pseudomonadati</taxon>
        <taxon>Thermodesulfobacteriota</taxon>
        <taxon>Desulfovibrionia</taxon>
        <taxon>Desulfovibrionales</taxon>
        <taxon>Desulfovibrionaceae</taxon>
        <taxon>Desulfovibrio</taxon>
    </lineage>
</organism>
<evidence type="ECO:0000256" key="3">
    <source>
        <dbReference type="ARBA" id="ARBA00022692"/>
    </source>
</evidence>
<keyword evidence="4 8" id="KW-1133">Transmembrane helix</keyword>
<dbReference type="Proteomes" id="UP000269883">
    <property type="component" value="Chromosome"/>
</dbReference>
<evidence type="ECO:0000256" key="4">
    <source>
        <dbReference type="ARBA" id="ARBA00022989"/>
    </source>
</evidence>
<dbReference type="InterPro" id="IPR047055">
    <property type="entry name" value="MotA-like"/>
</dbReference>
<feature type="transmembrane region" description="Helical" evidence="8">
    <location>
        <begin position="7"/>
        <end position="28"/>
    </location>
</feature>
<comment type="similarity">
    <text evidence="6">Belongs to the exbB/tolQ family.</text>
</comment>
<dbReference type="KEGG" id="dfl:DFE_0132"/>
<dbReference type="EMBL" id="AP017378">
    <property type="protein sequence ID" value="BBD06858.1"/>
    <property type="molecule type" value="Genomic_DNA"/>
</dbReference>
<keyword evidence="5 8" id="KW-0472">Membrane</keyword>
<dbReference type="GO" id="GO:0006935">
    <property type="term" value="P:chemotaxis"/>
    <property type="evidence" value="ECO:0007669"/>
    <property type="project" value="InterPro"/>
</dbReference>
<keyword evidence="2" id="KW-1003">Cell membrane</keyword>
<evidence type="ECO:0000256" key="5">
    <source>
        <dbReference type="ARBA" id="ARBA00023136"/>
    </source>
</evidence>
<accession>A0A2Z6AUF1</accession>
<feature type="transmembrane region" description="Helical" evidence="8">
    <location>
        <begin position="34"/>
        <end position="52"/>
    </location>
</feature>
<dbReference type="GO" id="GO:0071978">
    <property type="term" value="P:bacterial-type flagellum-dependent swarming motility"/>
    <property type="evidence" value="ECO:0007669"/>
    <property type="project" value="InterPro"/>
</dbReference>
<keyword evidence="3 8" id="KW-0812">Transmembrane</keyword>
<keyword evidence="6" id="KW-0653">Protein transport</keyword>
<evidence type="ECO:0000313" key="11">
    <source>
        <dbReference type="Proteomes" id="UP000269883"/>
    </source>
</evidence>
<dbReference type="GO" id="GO:0015031">
    <property type="term" value="P:protein transport"/>
    <property type="evidence" value="ECO:0007669"/>
    <property type="project" value="UniProtKB-KW"/>
</dbReference>
<name>A0A2Z6AUF1_9BACT</name>
<dbReference type="InterPro" id="IPR002898">
    <property type="entry name" value="MotA_ExbB_proton_chnl"/>
</dbReference>
<dbReference type="AlphaFoldDB" id="A0A2Z6AUF1"/>
<evidence type="ECO:0000256" key="7">
    <source>
        <dbReference type="SAM" id="MobiDB-lite"/>
    </source>
</evidence>
<sequence>MTRSNIIGIAICAIIFISAFLITGNGLAYLNLEAFMVVISGTFGAALLSYPFDHLKTSYFVAKGAYTNPGPDPDSVIGVLLDTAIRSRLDGLMNLEKTAETTTLHFLRDALSMLADNYPENEIRDILSSEIHFFRTRRMQQERVFRSMATYAPAFGLAGSVIGLIGLLTGLGDTGEVLRYIPIALISTLYGILFGNFILAPVAENIRGKTDREVLVQQLIIEGVSAIKTEANPHILEKRLISFLTPAARRDTHDTFAEMRKKYVKIAQQRRQAEEASTTGTASGASANAQTRR</sequence>
<evidence type="ECO:0000256" key="6">
    <source>
        <dbReference type="RuleBase" id="RU004057"/>
    </source>
</evidence>
<dbReference type="RefSeq" id="WP_126375659.1">
    <property type="nucleotide sequence ID" value="NZ_AP017378.1"/>
</dbReference>
<evidence type="ECO:0000256" key="8">
    <source>
        <dbReference type="SAM" id="Phobius"/>
    </source>
</evidence>
<feature type="region of interest" description="Disordered" evidence="7">
    <location>
        <begin position="268"/>
        <end position="293"/>
    </location>
</feature>
<evidence type="ECO:0000256" key="1">
    <source>
        <dbReference type="ARBA" id="ARBA00004651"/>
    </source>
</evidence>
<keyword evidence="6" id="KW-0813">Transport</keyword>
<gene>
    <name evidence="10" type="ORF">DFE_0132</name>
</gene>
<proteinExistence type="inferred from homology"/>
<evidence type="ECO:0000259" key="9">
    <source>
        <dbReference type="Pfam" id="PF01618"/>
    </source>
</evidence>
<evidence type="ECO:0000313" key="10">
    <source>
        <dbReference type="EMBL" id="BBD06858.1"/>
    </source>
</evidence>
<protein>
    <submittedName>
        <fullName evidence="10">MotA/TolQ/ExbB proton channel</fullName>
    </submittedName>
</protein>